<accession>A0ABW4RX11</accession>
<dbReference type="InterPro" id="IPR036104">
    <property type="entry name" value="BFN_sf"/>
</dbReference>
<dbReference type="SUPFAM" id="SSF103256">
    <property type="entry name" value="Hypothetical protein TM0160"/>
    <property type="match status" value="1"/>
</dbReference>
<dbReference type="PANTHER" id="PTHR15160:SF1">
    <property type="entry name" value="VON HIPPEL-LINDAU DISEASE TUMOR SUPPRESSOR"/>
    <property type="match status" value="1"/>
</dbReference>
<reference evidence="3" key="1">
    <citation type="journal article" date="2019" name="Int. J. Syst. Evol. Microbiol.">
        <title>The Global Catalogue of Microorganisms (GCM) 10K type strain sequencing project: providing services to taxonomists for standard genome sequencing and annotation.</title>
        <authorList>
            <consortium name="The Broad Institute Genomics Platform"/>
            <consortium name="The Broad Institute Genome Sequencing Center for Infectious Disease"/>
            <person name="Wu L."/>
            <person name="Ma J."/>
        </authorList>
    </citation>
    <scope>NUCLEOTIDE SEQUENCE [LARGE SCALE GENOMIC DNA]</scope>
    <source>
        <strain evidence="3">CAIM 431</strain>
    </source>
</reference>
<evidence type="ECO:0000313" key="2">
    <source>
        <dbReference type="EMBL" id="MFD1890369.1"/>
    </source>
</evidence>
<name>A0ABW4RX11_9ACTN</name>
<comment type="caution">
    <text evidence="2">The sequence shown here is derived from an EMBL/GenBank/DDBJ whole genome shotgun (WGS) entry which is preliminary data.</text>
</comment>
<dbReference type="InterPro" id="IPR003729">
    <property type="entry name" value="Bi_nuclease_dom"/>
</dbReference>
<organism evidence="2 3">
    <name type="scientific">Luteococcus peritonei</name>
    <dbReference type="NCBI Taxonomy" id="88874"/>
    <lineage>
        <taxon>Bacteria</taxon>
        <taxon>Bacillati</taxon>
        <taxon>Actinomycetota</taxon>
        <taxon>Actinomycetes</taxon>
        <taxon>Propionibacteriales</taxon>
        <taxon>Propionibacteriaceae</taxon>
        <taxon>Luteococcus</taxon>
    </lineage>
</organism>
<evidence type="ECO:0000313" key="3">
    <source>
        <dbReference type="Proteomes" id="UP001597326"/>
    </source>
</evidence>
<dbReference type="Pfam" id="PF02577">
    <property type="entry name" value="BFN_dom"/>
    <property type="match status" value="1"/>
</dbReference>
<dbReference type="Proteomes" id="UP001597326">
    <property type="component" value="Unassembled WGS sequence"/>
</dbReference>
<feature type="domain" description="BFN" evidence="1">
    <location>
        <begin position="1"/>
        <end position="128"/>
    </location>
</feature>
<dbReference type="Gene3D" id="3.10.690.10">
    <property type="entry name" value="Bifunctional nuclease domain"/>
    <property type="match status" value="1"/>
</dbReference>
<gene>
    <name evidence="2" type="ORF">ACFSCS_09275</name>
</gene>
<dbReference type="PANTHER" id="PTHR15160">
    <property type="entry name" value="VON HIPPEL-LINDAU PROTEIN"/>
    <property type="match status" value="1"/>
</dbReference>
<evidence type="ECO:0000259" key="1">
    <source>
        <dbReference type="PROSITE" id="PS51658"/>
    </source>
</evidence>
<dbReference type="PROSITE" id="PS51658">
    <property type="entry name" value="BFN"/>
    <property type="match status" value="1"/>
</dbReference>
<keyword evidence="3" id="KW-1185">Reference proteome</keyword>
<sequence length="154" mass="16740">MRELDVLGIRVEMPSNEPILLLQEAGGSRVLPIWVGANEASAIAHALEGIVPPRPMTHDLLAQVLSRLGHHQVQARITSMSDGIYAAELEVDGEVIEARPSDVVALAVRSGITLSAPEDLLAQVGVEIEEPDQDEVERFREFLDNINPDDFDGS</sequence>
<dbReference type="EMBL" id="JBHUFZ010000019">
    <property type="protein sequence ID" value="MFD1890369.1"/>
    <property type="molecule type" value="Genomic_DNA"/>
</dbReference>
<protein>
    <submittedName>
        <fullName evidence="2">Bifunctional nuclease family protein</fullName>
    </submittedName>
</protein>
<proteinExistence type="predicted"/>
<dbReference type="RefSeq" id="WP_343874680.1">
    <property type="nucleotide sequence ID" value="NZ_BAAAIX010000027.1"/>
</dbReference>